<sequence>MPANRNEVELQIMAAQIKVAYSPGEIAQLVRLISPTPSTGEMSAEEFERVMKVLVAHNKRRPYSAKSITAARLVLVMGATISEAAAEVGLNRQNVSVLMKRIRGHMESLPKGWVKVGEWFPGEVATQLGEISESLKELHAAGKPLDGLTFTITLP</sequence>
<organism evidence="5 6">
    <name type="scientific">Pseudomonas helleri</name>
    <dbReference type="NCBI Taxonomy" id="1608996"/>
    <lineage>
        <taxon>Bacteria</taxon>
        <taxon>Pseudomonadati</taxon>
        <taxon>Pseudomonadota</taxon>
        <taxon>Gammaproteobacteria</taxon>
        <taxon>Pseudomonadales</taxon>
        <taxon>Pseudomonadaceae</taxon>
        <taxon>Pseudomonas</taxon>
    </lineage>
</organism>
<accession>A0A6L5HVS0</accession>
<dbReference type="Proteomes" id="UP000478064">
    <property type="component" value="Unassembled WGS sequence"/>
</dbReference>
<dbReference type="EMBL" id="WIWI01000080">
    <property type="protein sequence ID" value="MQT91972.1"/>
    <property type="molecule type" value="Genomic_DNA"/>
</dbReference>
<name>A0A6L5HVS0_9PSED</name>
<evidence type="ECO:0000313" key="6">
    <source>
        <dbReference type="Proteomes" id="UP000478064"/>
    </source>
</evidence>
<dbReference type="RefSeq" id="WP_048402831.1">
    <property type="nucleotide sequence ID" value="NZ_WIVU01000035.1"/>
</dbReference>
<evidence type="ECO:0000313" key="7">
    <source>
        <dbReference type="Proteomes" id="UP000489190"/>
    </source>
</evidence>
<dbReference type="Proteomes" id="UP000489190">
    <property type="component" value="Unassembled WGS sequence"/>
</dbReference>
<dbReference type="EMBL" id="WIVU01000035">
    <property type="protein sequence ID" value="MQU07333.1"/>
    <property type="molecule type" value="Genomic_DNA"/>
</dbReference>
<comment type="caution">
    <text evidence="5">The sequence shown here is derived from an EMBL/GenBank/DDBJ whole genome shotgun (WGS) entry which is preliminary data.</text>
</comment>
<evidence type="ECO:0000313" key="4">
    <source>
        <dbReference type="EMBL" id="MQT91972.1"/>
    </source>
</evidence>
<dbReference type="Pfam" id="PF16509">
    <property type="entry name" value="KORA"/>
    <property type="match status" value="1"/>
</dbReference>
<feature type="domain" description="TrfB transcriptional repressor protein" evidence="3">
    <location>
        <begin position="42"/>
        <end position="127"/>
    </location>
</feature>
<reference evidence="6 7" key="1">
    <citation type="submission" date="2019-10" db="EMBL/GenBank/DDBJ databases">
        <title>Evaluation of single-gene subtyping targets for Pseudomonas.</title>
        <authorList>
            <person name="Reichler S.J."/>
            <person name="Orsi R.H."/>
            <person name="Wiedmann M."/>
            <person name="Martin N.H."/>
            <person name="Murphy S.I."/>
        </authorList>
    </citation>
    <scope>NUCLEOTIDE SEQUENCE [LARGE SCALE GENOMIC DNA]</scope>
    <source>
        <strain evidence="5 6">FSL R10-1637</strain>
        <strain evidence="4 7">FSL R10-3254</strain>
    </source>
</reference>
<gene>
    <name evidence="5" type="ORF">GHO27_16720</name>
    <name evidence="4" type="ORF">GHO39_22975</name>
</gene>
<keyword evidence="2" id="KW-0804">Transcription</keyword>
<dbReference type="InterPro" id="IPR053721">
    <property type="entry name" value="Fimbrial_Adhesin_Reg"/>
</dbReference>
<protein>
    <recommendedName>
        <fullName evidence="3">TrfB transcriptional repressor protein domain-containing protein</fullName>
    </recommendedName>
</protein>
<evidence type="ECO:0000259" key="3">
    <source>
        <dbReference type="Pfam" id="PF16509"/>
    </source>
</evidence>
<evidence type="ECO:0000256" key="2">
    <source>
        <dbReference type="ARBA" id="ARBA00023163"/>
    </source>
</evidence>
<dbReference type="AlphaFoldDB" id="A0A6L5HVS0"/>
<evidence type="ECO:0000256" key="1">
    <source>
        <dbReference type="ARBA" id="ARBA00023015"/>
    </source>
</evidence>
<dbReference type="InterPro" id="IPR032428">
    <property type="entry name" value="TrfB"/>
</dbReference>
<evidence type="ECO:0000313" key="5">
    <source>
        <dbReference type="EMBL" id="MQU07333.1"/>
    </source>
</evidence>
<keyword evidence="1" id="KW-0805">Transcription regulation</keyword>
<dbReference type="Gene3D" id="1.10.10.2690">
    <property type="match status" value="1"/>
</dbReference>
<proteinExistence type="predicted"/>